<dbReference type="SMR" id="A0A8C0GDK9"/>
<dbReference type="Ensembl" id="ENSCABT00000008425.1">
    <property type="protein sequence ID" value="ENSCABP00000007703.1"/>
    <property type="gene ID" value="ENSCABG00000005811.1"/>
</dbReference>
<dbReference type="GO" id="GO:0009982">
    <property type="term" value="F:pseudouridine synthase activity"/>
    <property type="evidence" value="ECO:0007669"/>
    <property type="project" value="InterPro"/>
</dbReference>
<reference evidence="2" key="2">
    <citation type="submission" date="2025-09" db="UniProtKB">
        <authorList>
            <consortium name="Ensembl"/>
        </authorList>
    </citation>
    <scope>IDENTIFICATION</scope>
</reference>
<evidence type="ECO:0000313" key="2">
    <source>
        <dbReference type="Ensembl" id="ENSCABP00000007703.1"/>
    </source>
</evidence>
<reference evidence="2" key="1">
    <citation type="submission" date="2025-08" db="UniProtKB">
        <authorList>
            <consortium name="Ensembl"/>
        </authorList>
    </citation>
    <scope>IDENTIFICATION</scope>
</reference>
<evidence type="ECO:0000259" key="1">
    <source>
        <dbReference type="Pfam" id="PF00849"/>
    </source>
</evidence>
<dbReference type="GO" id="GO:0070131">
    <property type="term" value="P:positive regulation of mitochondrial translation"/>
    <property type="evidence" value="ECO:0007669"/>
    <property type="project" value="Ensembl"/>
</dbReference>
<accession>A0A8C0GDK9</accession>
<dbReference type="Gene3D" id="3.30.2350.10">
    <property type="entry name" value="Pseudouridine synthase"/>
    <property type="match status" value="1"/>
</dbReference>
<evidence type="ECO:0000313" key="3">
    <source>
        <dbReference type="Proteomes" id="UP000694404"/>
    </source>
</evidence>
<dbReference type="GeneTree" id="ENSGT00940000161059"/>
<dbReference type="InterPro" id="IPR020103">
    <property type="entry name" value="PsdUridine_synth_cat_dom_sf"/>
</dbReference>
<keyword evidence="3" id="KW-1185">Reference proteome</keyword>
<proteinExistence type="predicted"/>
<dbReference type="Proteomes" id="UP000694404">
    <property type="component" value="Unplaced"/>
</dbReference>
<dbReference type="InterPro" id="IPR006145">
    <property type="entry name" value="PsdUridine_synth_RsuA/RluA"/>
</dbReference>
<dbReference type="SUPFAM" id="SSF55120">
    <property type="entry name" value="Pseudouridine synthase"/>
    <property type="match status" value="1"/>
</dbReference>
<dbReference type="GO" id="GO:0003723">
    <property type="term" value="F:RNA binding"/>
    <property type="evidence" value="ECO:0007669"/>
    <property type="project" value="InterPro"/>
</dbReference>
<dbReference type="GO" id="GO:0035770">
    <property type="term" value="C:ribonucleoprotein granule"/>
    <property type="evidence" value="ECO:0007669"/>
    <property type="project" value="Ensembl"/>
</dbReference>
<name>A0A8C0GDK9_CHEAB</name>
<sequence>LGPAPPEWSRARAKWRRGSCSAPGGDLGPGEGEGLCRGLGVSGWLCMLMAPSLCPPPVPGSPGQLSLVSLLPDLSQRLNLPPELHVVKAAGKDGSGLVLLSGCPGTTQQLHAFFTQLRRAGRPPATYRAVTAGVPAAMEGEIRTGLKLEQVGDLQLVVPVAAPSRHSVERKEVKQTLTCYKVLGTAPGCGLVQLQPMTGGEWAPCSALPDNPAQWGPR</sequence>
<organism evidence="2 3">
    <name type="scientific">Chelonoidis abingdonii</name>
    <name type="common">Abingdon island giant tortoise</name>
    <name type="synonym">Testudo abingdonii</name>
    <dbReference type="NCBI Taxonomy" id="106734"/>
    <lineage>
        <taxon>Eukaryota</taxon>
        <taxon>Metazoa</taxon>
        <taxon>Chordata</taxon>
        <taxon>Craniata</taxon>
        <taxon>Vertebrata</taxon>
        <taxon>Euteleostomi</taxon>
        <taxon>Archelosauria</taxon>
        <taxon>Testudinata</taxon>
        <taxon>Testudines</taxon>
        <taxon>Cryptodira</taxon>
        <taxon>Durocryptodira</taxon>
        <taxon>Testudinoidea</taxon>
        <taxon>Testudinidae</taxon>
        <taxon>Chelonoidis</taxon>
    </lineage>
</organism>
<protein>
    <submittedName>
        <fullName evidence="2">RNA pseudouridine synthase D3</fullName>
    </submittedName>
</protein>
<dbReference type="Pfam" id="PF00849">
    <property type="entry name" value="PseudoU_synth_2"/>
    <property type="match status" value="1"/>
</dbReference>
<dbReference type="GO" id="GO:0005759">
    <property type="term" value="C:mitochondrial matrix"/>
    <property type="evidence" value="ECO:0007669"/>
    <property type="project" value="Ensembl"/>
</dbReference>
<gene>
    <name evidence="2" type="primary">RPUSD3</name>
</gene>
<dbReference type="OMA" id="GGEWAPC"/>
<dbReference type="GO" id="GO:1990481">
    <property type="term" value="P:mRNA pseudouridine synthesis"/>
    <property type="evidence" value="ECO:0007669"/>
    <property type="project" value="Ensembl"/>
</dbReference>
<dbReference type="AlphaFoldDB" id="A0A8C0GDK9"/>
<feature type="domain" description="Pseudouridine synthase RsuA/RluA-like" evidence="1">
    <location>
        <begin position="73"/>
        <end position="199"/>
    </location>
</feature>